<reference evidence="2" key="1">
    <citation type="submission" date="2018-01" db="EMBL/GenBank/DDBJ databases">
        <title>An insight into the sialome of Amazonian anophelines.</title>
        <authorList>
            <person name="Ribeiro J.M."/>
            <person name="Scarpassa V."/>
            <person name="Calvo E."/>
        </authorList>
    </citation>
    <scope>NUCLEOTIDE SEQUENCE</scope>
</reference>
<feature type="chain" id="PRO_5014676077" evidence="1">
    <location>
        <begin position="23"/>
        <end position="105"/>
    </location>
</feature>
<dbReference type="EMBL" id="GGFL01013435">
    <property type="protein sequence ID" value="MBW77613.1"/>
    <property type="molecule type" value="Transcribed_RNA"/>
</dbReference>
<proteinExistence type="predicted"/>
<sequence length="105" mass="11537">MVPLLPVVLLPVCCRWWSLSRSRSSFSSSGCQTSCRYLTGQTPCRLSAERTITIPFSSSPTCMTIWSRSSVSVPSPRSLSVTCRLWVTCSGFSEAASLAQYFEGK</sequence>
<protein>
    <submittedName>
        <fullName evidence="2">Putative secreted protein</fullName>
    </submittedName>
</protein>
<dbReference type="AlphaFoldDB" id="A0A2M4DJ81"/>
<evidence type="ECO:0000313" key="2">
    <source>
        <dbReference type="EMBL" id="MBW77613.1"/>
    </source>
</evidence>
<accession>A0A2M4DJ81</accession>
<organism evidence="2">
    <name type="scientific">Anopheles darlingi</name>
    <name type="common">Mosquito</name>
    <dbReference type="NCBI Taxonomy" id="43151"/>
    <lineage>
        <taxon>Eukaryota</taxon>
        <taxon>Metazoa</taxon>
        <taxon>Ecdysozoa</taxon>
        <taxon>Arthropoda</taxon>
        <taxon>Hexapoda</taxon>
        <taxon>Insecta</taxon>
        <taxon>Pterygota</taxon>
        <taxon>Neoptera</taxon>
        <taxon>Endopterygota</taxon>
        <taxon>Diptera</taxon>
        <taxon>Nematocera</taxon>
        <taxon>Culicoidea</taxon>
        <taxon>Culicidae</taxon>
        <taxon>Anophelinae</taxon>
        <taxon>Anopheles</taxon>
    </lineage>
</organism>
<evidence type="ECO:0000256" key="1">
    <source>
        <dbReference type="SAM" id="SignalP"/>
    </source>
</evidence>
<keyword evidence="1" id="KW-0732">Signal</keyword>
<name>A0A2M4DJ81_ANODA</name>
<feature type="signal peptide" evidence="1">
    <location>
        <begin position="1"/>
        <end position="22"/>
    </location>
</feature>